<sequence>MVNMITTYSSPEYDGFIHLKRPTWQLHPSPSRQHNYCHYKLFSRHGLKLYSRIHQSWRLASHQLCRAVEPVRMVVKVIQILGHKVFAIEPDVSKPIETAVMLENLSSTMATSSPLNAFSRLAQSSLQPRNRDN</sequence>
<proteinExistence type="predicted"/>
<keyword evidence="2" id="KW-1185">Reference proteome</keyword>
<dbReference type="EMBL" id="JBEFKJ010000017">
    <property type="protein sequence ID" value="KAL2041301.1"/>
    <property type="molecule type" value="Genomic_DNA"/>
</dbReference>
<accession>A0ABR4A8S4</accession>
<evidence type="ECO:0000313" key="2">
    <source>
        <dbReference type="Proteomes" id="UP001590950"/>
    </source>
</evidence>
<name>A0ABR4A8S4_9LECA</name>
<comment type="caution">
    <text evidence="1">The sequence shown here is derived from an EMBL/GenBank/DDBJ whole genome shotgun (WGS) entry which is preliminary data.</text>
</comment>
<dbReference type="Proteomes" id="UP001590950">
    <property type="component" value="Unassembled WGS sequence"/>
</dbReference>
<gene>
    <name evidence="1" type="ORF">N7G274_005683</name>
</gene>
<protein>
    <submittedName>
        <fullName evidence="1">Uncharacterized protein</fullName>
    </submittedName>
</protein>
<organism evidence="1 2">
    <name type="scientific">Stereocaulon virgatum</name>
    <dbReference type="NCBI Taxonomy" id="373712"/>
    <lineage>
        <taxon>Eukaryota</taxon>
        <taxon>Fungi</taxon>
        <taxon>Dikarya</taxon>
        <taxon>Ascomycota</taxon>
        <taxon>Pezizomycotina</taxon>
        <taxon>Lecanoromycetes</taxon>
        <taxon>OSLEUM clade</taxon>
        <taxon>Lecanoromycetidae</taxon>
        <taxon>Lecanorales</taxon>
        <taxon>Lecanorineae</taxon>
        <taxon>Stereocaulaceae</taxon>
        <taxon>Stereocaulon</taxon>
    </lineage>
</organism>
<reference evidence="1 2" key="1">
    <citation type="submission" date="2024-09" db="EMBL/GenBank/DDBJ databases">
        <title>Rethinking Asexuality: The Enigmatic Case of Functional Sexual Genes in Lepraria (Stereocaulaceae).</title>
        <authorList>
            <person name="Doellman M."/>
            <person name="Sun Y."/>
            <person name="Barcenas-Pena A."/>
            <person name="Lumbsch H.T."/>
            <person name="Grewe F."/>
        </authorList>
    </citation>
    <scope>NUCLEOTIDE SEQUENCE [LARGE SCALE GENOMIC DNA]</scope>
    <source>
        <strain evidence="1 2">Mercado 3170</strain>
    </source>
</reference>
<evidence type="ECO:0000313" key="1">
    <source>
        <dbReference type="EMBL" id="KAL2041301.1"/>
    </source>
</evidence>